<evidence type="ECO:0000313" key="1">
    <source>
        <dbReference type="EMBL" id="VEI68819.1"/>
    </source>
</evidence>
<dbReference type="EMBL" id="LR134492">
    <property type="protein sequence ID" value="VEI68819.1"/>
    <property type="molecule type" value="Genomic_DNA"/>
</dbReference>
<proteinExistence type="predicted"/>
<protein>
    <submittedName>
        <fullName evidence="1">Uncharacterized protein</fullName>
    </submittedName>
</protein>
<organism evidence="1 2">
    <name type="scientific">Serratia fonticola</name>
    <dbReference type="NCBI Taxonomy" id="47917"/>
    <lineage>
        <taxon>Bacteria</taxon>
        <taxon>Pseudomonadati</taxon>
        <taxon>Pseudomonadota</taxon>
        <taxon>Gammaproteobacteria</taxon>
        <taxon>Enterobacterales</taxon>
        <taxon>Yersiniaceae</taxon>
        <taxon>Serratia</taxon>
    </lineage>
</organism>
<accession>A0A448SM90</accession>
<sequence length="107" mass="12669">MSNSRFISLDNKINQLKRLTQTLNFAEVCNFIFLEIFRFGHMGERVKLDSPVRQSQYLLAIMCSQQKTENPEGYTDDKVDQVCGLLNEIYNRYMFAYLPTKKIWLMD</sequence>
<reference evidence="1 2" key="1">
    <citation type="submission" date="2018-12" db="EMBL/GenBank/DDBJ databases">
        <authorList>
            <consortium name="Pathogen Informatics"/>
        </authorList>
    </citation>
    <scope>NUCLEOTIDE SEQUENCE [LARGE SCALE GENOMIC DNA]</scope>
    <source>
        <strain evidence="1 2">NCTC13193</strain>
    </source>
</reference>
<dbReference type="AlphaFoldDB" id="A0A448SM90"/>
<dbReference type="Proteomes" id="UP000270487">
    <property type="component" value="Chromosome"/>
</dbReference>
<name>A0A448SM90_SERFO</name>
<gene>
    <name evidence="1" type="ORF">NCTC13193_02450</name>
</gene>
<evidence type="ECO:0000313" key="2">
    <source>
        <dbReference type="Proteomes" id="UP000270487"/>
    </source>
</evidence>